<reference evidence="1 2" key="1">
    <citation type="submission" date="2020-08" db="EMBL/GenBank/DDBJ databases">
        <title>Genome public.</title>
        <authorList>
            <person name="Liu C."/>
            <person name="Sun Q."/>
        </authorList>
    </citation>
    <scope>NUCLEOTIDE SEQUENCE [LARGE SCALE GENOMIC DNA]</scope>
    <source>
        <strain evidence="1 2">M29</strain>
    </source>
</reference>
<accession>A0ABR7ILF0</accession>
<evidence type="ECO:0000313" key="2">
    <source>
        <dbReference type="Proteomes" id="UP000649826"/>
    </source>
</evidence>
<protein>
    <submittedName>
        <fullName evidence="1">Uncharacterized protein</fullName>
    </submittedName>
</protein>
<dbReference type="EMBL" id="JACOQG010000032">
    <property type="protein sequence ID" value="MBC5780859.1"/>
    <property type="molecule type" value="Genomic_DNA"/>
</dbReference>
<dbReference type="RefSeq" id="WP_186995521.1">
    <property type="nucleotide sequence ID" value="NZ_JACOQG010000032.1"/>
</dbReference>
<evidence type="ECO:0000313" key="1">
    <source>
        <dbReference type="EMBL" id="MBC5780859.1"/>
    </source>
</evidence>
<keyword evidence="2" id="KW-1185">Reference proteome</keyword>
<comment type="caution">
    <text evidence="1">The sequence shown here is derived from an EMBL/GenBank/DDBJ whole genome shotgun (WGS) entry which is preliminary data.</text>
</comment>
<gene>
    <name evidence="1" type="ORF">H8Z82_14605</name>
</gene>
<dbReference type="Proteomes" id="UP000649826">
    <property type="component" value="Unassembled WGS sequence"/>
</dbReference>
<proteinExistence type="predicted"/>
<sequence length="50" mass="6142">MKFAVYTNDALPIPEWIKTERYMYCDNFVNDYTKSNRFSLLSFVKRLFHK</sequence>
<organism evidence="1 2">
    <name type="scientific">Blautia difficilis</name>
    <dbReference type="NCBI Taxonomy" id="2763027"/>
    <lineage>
        <taxon>Bacteria</taxon>
        <taxon>Bacillati</taxon>
        <taxon>Bacillota</taxon>
        <taxon>Clostridia</taxon>
        <taxon>Lachnospirales</taxon>
        <taxon>Lachnospiraceae</taxon>
        <taxon>Blautia</taxon>
    </lineage>
</organism>
<name>A0ABR7ILF0_9FIRM</name>